<dbReference type="InterPro" id="IPR009962">
    <property type="entry name" value="DUF1488"/>
</dbReference>
<dbReference type="Pfam" id="PF07369">
    <property type="entry name" value="DUF1488"/>
    <property type="match status" value="1"/>
</dbReference>
<evidence type="ECO:0000313" key="2">
    <source>
        <dbReference type="Proteomes" id="UP000198755"/>
    </source>
</evidence>
<dbReference type="SUPFAM" id="SSF160272">
    <property type="entry name" value="Shew3726-like"/>
    <property type="match status" value="1"/>
</dbReference>
<keyword evidence="2" id="KW-1185">Reference proteome</keyword>
<organism evidence="1 2">
    <name type="scientific">Methylocapsa palsarum</name>
    <dbReference type="NCBI Taxonomy" id="1612308"/>
    <lineage>
        <taxon>Bacteria</taxon>
        <taxon>Pseudomonadati</taxon>
        <taxon>Pseudomonadota</taxon>
        <taxon>Alphaproteobacteria</taxon>
        <taxon>Hyphomicrobiales</taxon>
        <taxon>Beijerinckiaceae</taxon>
        <taxon>Methylocapsa</taxon>
    </lineage>
</organism>
<sequence>MALHFPNASRTYDASRHCVCFWGHDASTEVSFHLEEEALHRISRFADRDEASMLRVFDVNRNRIEAAASAAYSKKRKSHYRLSASDV</sequence>
<evidence type="ECO:0008006" key="3">
    <source>
        <dbReference type="Google" id="ProtNLM"/>
    </source>
</evidence>
<dbReference type="OrthoDB" id="7360668at2"/>
<dbReference type="RefSeq" id="WP_091678952.1">
    <property type="nucleotide sequence ID" value="NZ_FOSN01000003.1"/>
</dbReference>
<protein>
    <recommendedName>
        <fullName evidence="3">DUF1488 domain-containing protein</fullName>
    </recommendedName>
</protein>
<gene>
    <name evidence="1" type="ORF">SAMN05444581_10313</name>
</gene>
<proteinExistence type="predicted"/>
<dbReference type="InterPro" id="IPR036692">
    <property type="entry name" value="Shew3726-like_sf"/>
</dbReference>
<dbReference type="EMBL" id="FOSN01000003">
    <property type="protein sequence ID" value="SFK16991.1"/>
    <property type="molecule type" value="Genomic_DNA"/>
</dbReference>
<reference evidence="1 2" key="1">
    <citation type="submission" date="2016-10" db="EMBL/GenBank/DDBJ databases">
        <authorList>
            <person name="de Groot N.N."/>
        </authorList>
    </citation>
    <scope>NUCLEOTIDE SEQUENCE [LARGE SCALE GENOMIC DNA]</scope>
    <source>
        <strain evidence="1 2">NE2</strain>
    </source>
</reference>
<name>A0A1I3XD39_9HYPH</name>
<dbReference type="AlphaFoldDB" id="A0A1I3XD39"/>
<dbReference type="Proteomes" id="UP000198755">
    <property type="component" value="Unassembled WGS sequence"/>
</dbReference>
<evidence type="ECO:0000313" key="1">
    <source>
        <dbReference type="EMBL" id="SFK16991.1"/>
    </source>
</evidence>
<accession>A0A1I3XD39</accession>